<accession>A0A1N6TJ98</accession>
<dbReference type="Gene3D" id="2.40.160.60">
    <property type="entry name" value="Outer membrane protein transport protein (OMPP1/FadL/TodX)"/>
    <property type="match status" value="1"/>
</dbReference>
<evidence type="ECO:0000256" key="7">
    <source>
        <dbReference type="ARBA" id="ARBA00023237"/>
    </source>
</evidence>
<dbReference type="Proteomes" id="UP000186819">
    <property type="component" value="Unassembled WGS sequence"/>
</dbReference>
<proteinExistence type="inferred from homology"/>
<reference evidence="10" key="1">
    <citation type="submission" date="2017-01" db="EMBL/GenBank/DDBJ databases">
        <authorList>
            <person name="Varghese N."/>
            <person name="Submissions S."/>
        </authorList>
    </citation>
    <scope>NUCLEOTIDE SEQUENCE [LARGE SCALE GENOMIC DNA]</scope>
    <source>
        <strain evidence="10">ATCC 51758</strain>
    </source>
</reference>
<organism evidence="9 10">
    <name type="scientific">Aromatoleum tolulyticum</name>
    <dbReference type="NCBI Taxonomy" id="34027"/>
    <lineage>
        <taxon>Bacteria</taxon>
        <taxon>Pseudomonadati</taxon>
        <taxon>Pseudomonadota</taxon>
        <taxon>Betaproteobacteria</taxon>
        <taxon>Rhodocyclales</taxon>
        <taxon>Rhodocyclaceae</taxon>
        <taxon>Aromatoleum</taxon>
    </lineage>
</organism>
<dbReference type="EMBL" id="FTMD01000005">
    <property type="protein sequence ID" value="SIQ53327.1"/>
    <property type="molecule type" value="Genomic_DNA"/>
</dbReference>
<dbReference type="STRING" id="34027.SAMN05421829_10512"/>
<dbReference type="InterPro" id="IPR005017">
    <property type="entry name" value="OMPP1/FadL/TodX"/>
</dbReference>
<evidence type="ECO:0000313" key="9">
    <source>
        <dbReference type="EMBL" id="SIQ53327.1"/>
    </source>
</evidence>
<sequence length="418" mass="43994">MKLNRTALAVAAALAFPATASATNGYFAHGIGVRSQAVAGVAVALPQDGLAAAVNPAGTALVGDRLDVGVNWFKPARGAEISGNTFGADGKYSGDGTSNYFIPEIGYVRQIAPAVAFGFAAYGNGGMSSDYSRNPFGAFGSTGDAGVDLAHLFLTPSLAWKPNERHALGAAVTLAYHRFEAKGLGAFDNAFVSQHPGSVTNRGHDSSVGWGVKLGWIGQITPTLSLGASWSSRVETGDFDRYKGLFAEGGGFDIPASYGVGAAWKVTPALTLATDWQRIEYGDVKSVGNSLQKLFAGNRLGSSDGAGFGWRDISVWKFGVVYEYDPKLTLRVGYSHAQQPIPDDQTFFNILAPGVVRDHWSIGASWKPNAGGEWSVSYTHAPKTTLHGNNSIPAAFGGGEANIHLQEDILGLAYTWKL</sequence>
<feature type="signal peptide" evidence="8">
    <location>
        <begin position="1"/>
        <end position="22"/>
    </location>
</feature>
<evidence type="ECO:0000256" key="3">
    <source>
        <dbReference type="ARBA" id="ARBA00022452"/>
    </source>
</evidence>
<protein>
    <submittedName>
        <fullName evidence="9">Long-chain fatty acid transport protein</fullName>
    </submittedName>
</protein>
<evidence type="ECO:0000256" key="2">
    <source>
        <dbReference type="ARBA" id="ARBA00008163"/>
    </source>
</evidence>
<dbReference type="RefSeq" id="WP_076601717.1">
    <property type="nucleotide sequence ID" value="NZ_FTMD01000005.1"/>
</dbReference>
<feature type="chain" id="PRO_5012749114" evidence="8">
    <location>
        <begin position="23"/>
        <end position="418"/>
    </location>
</feature>
<dbReference type="GO" id="GO:0015483">
    <property type="term" value="F:long-chain fatty acid transporting porin activity"/>
    <property type="evidence" value="ECO:0007669"/>
    <property type="project" value="TreeGrafter"/>
</dbReference>
<dbReference type="AlphaFoldDB" id="A0A1N6TJ98"/>
<dbReference type="PANTHER" id="PTHR35093:SF8">
    <property type="entry name" value="OUTER MEMBRANE PROTEIN NMB0088-RELATED"/>
    <property type="match status" value="1"/>
</dbReference>
<evidence type="ECO:0000256" key="8">
    <source>
        <dbReference type="SAM" id="SignalP"/>
    </source>
</evidence>
<keyword evidence="7" id="KW-0998">Cell outer membrane</keyword>
<evidence type="ECO:0000256" key="4">
    <source>
        <dbReference type="ARBA" id="ARBA00022692"/>
    </source>
</evidence>
<dbReference type="SUPFAM" id="SSF56935">
    <property type="entry name" value="Porins"/>
    <property type="match status" value="1"/>
</dbReference>
<evidence type="ECO:0000256" key="1">
    <source>
        <dbReference type="ARBA" id="ARBA00004571"/>
    </source>
</evidence>
<keyword evidence="4" id="KW-0812">Transmembrane</keyword>
<keyword evidence="6" id="KW-0472">Membrane</keyword>
<evidence type="ECO:0000256" key="6">
    <source>
        <dbReference type="ARBA" id="ARBA00023136"/>
    </source>
</evidence>
<gene>
    <name evidence="9" type="ORF">SAMN05421829_10512</name>
</gene>
<dbReference type="OrthoDB" id="19849at2"/>
<dbReference type="Pfam" id="PF03349">
    <property type="entry name" value="Toluene_X"/>
    <property type="match status" value="1"/>
</dbReference>
<keyword evidence="5 8" id="KW-0732">Signal</keyword>
<dbReference type="GO" id="GO:0009279">
    <property type="term" value="C:cell outer membrane"/>
    <property type="evidence" value="ECO:0007669"/>
    <property type="project" value="UniProtKB-SubCell"/>
</dbReference>
<keyword evidence="3" id="KW-1134">Transmembrane beta strand</keyword>
<comment type="similarity">
    <text evidence="2">Belongs to the OmpP1/FadL family.</text>
</comment>
<keyword evidence="10" id="KW-1185">Reference proteome</keyword>
<comment type="subcellular location">
    <subcellularLocation>
        <location evidence="1">Cell outer membrane</location>
        <topology evidence="1">Multi-pass membrane protein</topology>
    </subcellularLocation>
</comment>
<evidence type="ECO:0000313" key="10">
    <source>
        <dbReference type="Proteomes" id="UP000186819"/>
    </source>
</evidence>
<name>A0A1N6TJ98_9RHOO</name>
<dbReference type="PANTHER" id="PTHR35093">
    <property type="entry name" value="OUTER MEMBRANE PROTEIN NMB0088-RELATED"/>
    <property type="match status" value="1"/>
</dbReference>
<evidence type="ECO:0000256" key="5">
    <source>
        <dbReference type="ARBA" id="ARBA00022729"/>
    </source>
</evidence>